<dbReference type="Gene3D" id="3.40.50.410">
    <property type="entry name" value="von Willebrand factor, type A domain"/>
    <property type="match status" value="1"/>
</dbReference>
<dbReference type="PANTHER" id="PTHR24020">
    <property type="entry name" value="COLLAGEN ALPHA"/>
    <property type="match status" value="1"/>
</dbReference>
<evidence type="ECO:0000313" key="3">
    <source>
        <dbReference type="EMBL" id="CAH1775774.1"/>
    </source>
</evidence>
<accession>A0A8S4N3B0</accession>
<dbReference type="PANTHER" id="PTHR24020:SF20">
    <property type="entry name" value="PH DOMAIN-CONTAINING PROTEIN"/>
    <property type="match status" value="1"/>
</dbReference>
<feature type="transmembrane region" description="Helical" evidence="1">
    <location>
        <begin position="29"/>
        <end position="49"/>
    </location>
</feature>
<dbReference type="PROSITE" id="PS50234">
    <property type="entry name" value="VWFA"/>
    <property type="match status" value="1"/>
</dbReference>
<keyword evidence="4" id="KW-1185">Reference proteome</keyword>
<gene>
    <name evidence="3" type="ORF">OFUS_LOCUS3031</name>
</gene>
<dbReference type="CDD" id="cd01450">
    <property type="entry name" value="vWFA_subfamily_ECM"/>
    <property type="match status" value="1"/>
</dbReference>
<reference evidence="3" key="1">
    <citation type="submission" date="2022-03" db="EMBL/GenBank/DDBJ databases">
        <authorList>
            <person name="Martin C."/>
        </authorList>
    </citation>
    <scope>NUCLEOTIDE SEQUENCE</scope>
</reference>
<dbReference type="SUPFAM" id="SSF53300">
    <property type="entry name" value="vWA-like"/>
    <property type="match status" value="1"/>
</dbReference>
<sequence length="375" mass="41524">MRVGSYQLHHQVARSGQIASRVISKTTDMRTYVCAFIVLCCALGINAGIKSFFKQRGGPAANAKKSRGAPQSDIRDLGIECKATDSSKYRYANASCKYLVCKDTIYELARCEDGKGVTNSFKIADTSNTYPCSRIASECRKTLEEKGLGDRNTQVCGIDLVLIIDMSASIEWIDKVKVRSFVIDMLKNLRLGDAFTLVAGATYGAEVHPMLKFDSYNSGTSIINAVKKMNMKPTKGTATWLALKQAREFLTTENGRRRGKKAFVLVLTDGVSHPHTKSPETIKEAKLLKAKSSYQEGVSPPVVALMSLPNRKEETRTGENGKQLSKDELADLIELKKNEFADIPSPGSQYRYDLETYDDLHTVMNPILRTSCEDM</sequence>
<evidence type="ECO:0000256" key="1">
    <source>
        <dbReference type="SAM" id="Phobius"/>
    </source>
</evidence>
<dbReference type="EMBL" id="CAIIXF020000001">
    <property type="protein sequence ID" value="CAH1775774.1"/>
    <property type="molecule type" value="Genomic_DNA"/>
</dbReference>
<keyword evidence="1" id="KW-1133">Transmembrane helix</keyword>
<dbReference type="SMART" id="SM00327">
    <property type="entry name" value="VWA"/>
    <property type="match status" value="1"/>
</dbReference>
<dbReference type="AlphaFoldDB" id="A0A8S4N3B0"/>
<dbReference type="InterPro" id="IPR002035">
    <property type="entry name" value="VWF_A"/>
</dbReference>
<keyword evidence="1" id="KW-0472">Membrane</keyword>
<comment type="caution">
    <text evidence="3">The sequence shown here is derived from an EMBL/GenBank/DDBJ whole genome shotgun (WGS) entry which is preliminary data.</text>
</comment>
<name>A0A8S4N3B0_OWEFU</name>
<protein>
    <recommendedName>
        <fullName evidence="2">VWFA domain-containing protein</fullName>
    </recommendedName>
</protein>
<dbReference type="Proteomes" id="UP000749559">
    <property type="component" value="Unassembled WGS sequence"/>
</dbReference>
<evidence type="ECO:0000313" key="4">
    <source>
        <dbReference type="Proteomes" id="UP000749559"/>
    </source>
</evidence>
<keyword evidence="1" id="KW-0812">Transmembrane</keyword>
<organism evidence="3 4">
    <name type="scientific">Owenia fusiformis</name>
    <name type="common">Polychaete worm</name>
    <dbReference type="NCBI Taxonomy" id="6347"/>
    <lineage>
        <taxon>Eukaryota</taxon>
        <taxon>Metazoa</taxon>
        <taxon>Spiralia</taxon>
        <taxon>Lophotrochozoa</taxon>
        <taxon>Annelida</taxon>
        <taxon>Polychaeta</taxon>
        <taxon>Sedentaria</taxon>
        <taxon>Canalipalpata</taxon>
        <taxon>Sabellida</taxon>
        <taxon>Oweniida</taxon>
        <taxon>Oweniidae</taxon>
        <taxon>Owenia</taxon>
    </lineage>
</organism>
<evidence type="ECO:0000259" key="2">
    <source>
        <dbReference type="PROSITE" id="PS50234"/>
    </source>
</evidence>
<dbReference type="InterPro" id="IPR050525">
    <property type="entry name" value="ECM_Assembly_Org"/>
</dbReference>
<proteinExistence type="predicted"/>
<feature type="domain" description="VWFA" evidence="2">
    <location>
        <begin position="159"/>
        <end position="367"/>
    </location>
</feature>
<dbReference type="InterPro" id="IPR036465">
    <property type="entry name" value="vWFA_dom_sf"/>
</dbReference>
<dbReference type="Pfam" id="PF00092">
    <property type="entry name" value="VWA"/>
    <property type="match status" value="1"/>
</dbReference>